<gene>
    <name evidence="1" type="ORF">AVEN_259842_1</name>
</gene>
<name>A0A4Y2FR50_ARAVE</name>
<sequence length="138" mass="16009">MNFNFQDDDHVTNQISDDKLLSKDIFLLGHFLKYKTIADATSAKHDNVINLQRILKDPLACFTKMDFFHILQAFDDIRKIKANHSSLSESGPAEENCFHLLLKKWSNEIFLDFGTSSPFYSWCEVAIVTLYKKNKVME</sequence>
<comment type="caution">
    <text evidence="1">The sequence shown here is derived from an EMBL/GenBank/DDBJ whole genome shotgun (WGS) entry which is preliminary data.</text>
</comment>
<evidence type="ECO:0000313" key="1">
    <source>
        <dbReference type="EMBL" id="GBM43960.1"/>
    </source>
</evidence>
<protein>
    <submittedName>
        <fullName evidence="1">Uncharacterized protein</fullName>
    </submittedName>
</protein>
<organism evidence="1 2">
    <name type="scientific">Araneus ventricosus</name>
    <name type="common">Orbweaver spider</name>
    <name type="synonym">Epeira ventricosa</name>
    <dbReference type="NCBI Taxonomy" id="182803"/>
    <lineage>
        <taxon>Eukaryota</taxon>
        <taxon>Metazoa</taxon>
        <taxon>Ecdysozoa</taxon>
        <taxon>Arthropoda</taxon>
        <taxon>Chelicerata</taxon>
        <taxon>Arachnida</taxon>
        <taxon>Araneae</taxon>
        <taxon>Araneomorphae</taxon>
        <taxon>Entelegynae</taxon>
        <taxon>Araneoidea</taxon>
        <taxon>Araneidae</taxon>
        <taxon>Araneus</taxon>
    </lineage>
</organism>
<proteinExistence type="predicted"/>
<evidence type="ECO:0000313" key="2">
    <source>
        <dbReference type="Proteomes" id="UP000499080"/>
    </source>
</evidence>
<dbReference type="EMBL" id="BGPR01175054">
    <property type="protein sequence ID" value="GBM43960.1"/>
    <property type="molecule type" value="Genomic_DNA"/>
</dbReference>
<keyword evidence="2" id="KW-1185">Reference proteome</keyword>
<reference evidence="1 2" key="1">
    <citation type="journal article" date="2019" name="Sci. Rep.">
        <title>Orb-weaving spider Araneus ventricosus genome elucidates the spidroin gene catalogue.</title>
        <authorList>
            <person name="Kono N."/>
            <person name="Nakamura H."/>
            <person name="Ohtoshi R."/>
            <person name="Moran D.A.P."/>
            <person name="Shinohara A."/>
            <person name="Yoshida Y."/>
            <person name="Fujiwara M."/>
            <person name="Mori M."/>
            <person name="Tomita M."/>
            <person name="Arakawa K."/>
        </authorList>
    </citation>
    <scope>NUCLEOTIDE SEQUENCE [LARGE SCALE GENOMIC DNA]</scope>
</reference>
<dbReference type="AlphaFoldDB" id="A0A4Y2FR50"/>
<dbReference type="Proteomes" id="UP000499080">
    <property type="component" value="Unassembled WGS sequence"/>
</dbReference>
<accession>A0A4Y2FR50</accession>